<dbReference type="GO" id="GO:0000290">
    <property type="term" value="P:deadenylation-dependent decapping of nuclear-transcribed mRNA"/>
    <property type="evidence" value="ECO:0007669"/>
    <property type="project" value="InterPro"/>
</dbReference>
<organism evidence="9 10">
    <name type="scientific">Cervus elaphus hippelaphus</name>
    <name type="common">European red deer</name>
    <dbReference type="NCBI Taxonomy" id="46360"/>
    <lineage>
        <taxon>Eukaryota</taxon>
        <taxon>Metazoa</taxon>
        <taxon>Chordata</taxon>
        <taxon>Craniata</taxon>
        <taxon>Vertebrata</taxon>
        <taxon>Euteleostomi</taxon>
        <taxon>Mammalia</taxon>
        <taxon>Eutheria</taxon>
        <taxon>Laurasiatheria</taxon>
        <taxon>Artiodactyla</taxon>
        <taxon>Ruminantia</taxon>
        <taxon>Pecora</taxon>
        <taxon>Cervidae</taxon>
        <taxon>Cervinae</taxon>
        <taxon>Cervus</taxon>
    </lineage>
</organism>
<keyword evidence="6" id="KW-0539">Nucleus</keyword>
<accession>A0A212CUJ0</accession>
<dbReference type="InterPro" id="IPR039900">
    <property type="entry name" value="Pat1-like"/>
</dbReference>
<evidence type="ECO:0000259" key="8">
    <source>
        <dbReference type="Pfam" id="PF09770"/>
    </source>
</evidence>
<dbReference type="GO" id="GO:0003723">
    <property type="term" value="F:RNA binding"/>
    <property type="evidence" value="ECO:0007669"/>
    <property type="project" value="UniProtKB-KW"/>
</dbReference>
<dbReference type="Pfam" id="PF09770">
    <property type="entry name" value="PAT1"/>
    <property type="match status" value="1"/>
</dbReference>
<comment type="caution">
    <text evidence="9">The sequence shown here is derived from an EMBL/GenBank/DDBJ whole genome shotgun (WGS) entry which is preliminary data.</text>
</comment>
<dbReference type="InterPro" id="IPR019167">
    <property type="entry name" value="PAT1_dom"/>
</dbReference>
<proteinExistence type="inferred from homology"/>
<evidence type="ECO:0000256" key="7">
    <source>
        <dbReference type="SAM" id="MobiDB-lite"/>
    </source>
</evidence>
<sequence length="503" mass="56028">MVLDTACSRLNQGSGKSHVPLALKEELVSASQLEEEELDPDLAPDVEEEEVEEEEEENDLGDPAVLSAVHNSQKGLLSSLGITARGVLGMSPASLHFLWQHPLCSLPLWTSTARTRSITPLQSTHLMAPEAQSSDPAPPSAPEDLEAAATTRSTTKKEKDWVVKVQMVQLQSENPRLDDYYYQEYYQKLEKKQADEELLGRRSRFESLKLVTPYIQKAGVYESVVRIEGSLGQVAVSTCFTPRRAIDAVPHGTQEQETAAASSQRLWVLYRIEKMFLQLLEIEDGQQDGPAQPRDSEQQSSRVEKLFQALKAQGQNNLEAADDGFLQVLSVGKGKALVARLLPFLRREQAVSLLLAITRHLPFLVKRDVADQALQMLFQPLSKCIRHLTFRELLQGLQGLMRLPPGSSERPITVVLQNPFGISLLYALLSHGEQLVSLNSSIKEPSNMVILTAWEIAQMPTASLAEPLAFPSNLLPLFCHHVDKELVQKLEARMEYVTTEIRS</sequence>
<comment type="subcellular location">
    <subcellularLocation>
        <location evidence="2">Cytoplasm</location>
    </subcellularLocation>
    <subcellularLocation>
        <location evidence="1">Nucleus</location>
    </subcellularLocation>
</comment>
<feature type="domain" description="mRNA decay factor PAT1" evidence="8">
    <location>
        <begin position="227"/>
        <end position="364"/>
    </location>
</feature>
<dbReference type="OrthoDB" id="8251691at2759"/>
<comment type="similarity">
    <text evidence="3">Belongs to the PAT1 family.</text>
</comment>
<evidence type="ECO:0000313" key="9">
    <source>
        <dbReference type="EMBL" id="OWK09602.1"/>
    </source>
</evidence>
<feature type="region of interest" description="Disordered" evidence="7">
    <location>
        <begin position="128"/>
        <end position="153"/>
    </location>
</feature>
<dbReference type="GO" id="GO:0005634">
    <property type="term" value="C:nucleus"/>
    <property type="evidence" value="ECO:0007669"/>
    <property type="project" value="UniProtKB-SubCell"/>
</dbReference>
<evidence type="ECO:0000256" key="5">
    <source>
        <dbReference type="ARBA" id="ARBA00022884"/>
    </source>
</evidence>
<dbReference type="PANTHER" id="PTHR21551:SF3">
    <property type="entry name" value="PROTEIN PAT1 HOMOLOG 2"/>
    <property type="match status" value="1"/>
</dbReference>
<dbReference type="GO" id="GO:0033962">
    <property type="term" value="P:P-body assembly"/>
    <property type="evidence" value="ECO:0007669"/>
    <property type="project" value="TreeGrafter"/>
</dbReference>
<dbReference type="Proteomes" id="UP000242450">
    <property type="component" value="Chromosome 12"/>
</dbReference>
<gene>
    <name evidence="9" type="ORF">Celaphus_00005884</name>
</gene>
<dbReference type="PANTHER" id="PTHR21551">
    <property type="entry name" value="TOPOISOMERASE II-ASSOCIATED PROTEIN PAT1"/>
    <property type="match status" value="1"/>
</dbReference>
<evidence type="ECO:0000313" key="10">
    <source>
        <dbReference type="Proteomes" id="UP000242450"/>
    </source>
</evidence>
<dbReference type="EMBL" id="MKHE01000012">
    <property type="protein sequence ID" value="OWK09602.1"/>
    <property type="molecule type" value="Genomic_DNA"/>
</dbReference>
<feature type="region of interest" description="Disordered" evidence="7">
    <location>
        <begin position="31"/>
        <end position="60"/>
    </location>
</feature>
<reference evidence="9 10" key="1">
    <citation type="journal article" date="2018" name="Mol. Genet. Genomics">
        <title>The red deer Cervus elaphus genome CerEla1.0: sequencing, annotating, genes, and chromosomes.</title>
        <authorList>
            <person name="Bana N.A."/>
            <person name="Nyiri A."/>
            <person name="Nagy J."/>
            <person name="Frank K."/>
            <person name="Nagy T."/>
            <person name="Steger V."/>
            <person name="Schiller M."/>
            <person name="Lakatos P."/>
            <person name="Sugar L."/>
            <person name="Horn P."/>
            <person name="Barta E."/>
            <person name="Orosz L."/>
        </authorList>
    </citation>
    <scope>NUCLEOTIDE SEQUENCE [LARGE SCALE GENOMIC DNA]</scope>
    <source>
        <strain evidence="9">Hungarian</strain>
    </source>
</reference>
<dbReference type="GO" id="GO:0000932">
    <property type="term" value="C:P-body"/>
    <property type="evidence" value="ECO:0007669"/>
    <property type="project" value="TreeGrafter"/>
</dbReference>
<evidence type="ECO:0000256" key="6">
    <source>
        <dbReference type="ARBA" id="ARBA00023242"/>
    </source>
</evidence>
<keyword evidence="10" id="KW-1185">Reference proteome</keyword>
<evidence type="ECO:0000256" key="4">
    <source>
        <dbReference type="ARBA" id="ARBA00022490"/>
    </source>
</evidence>
<evidence type="ECO:0000256" key="3">
    <source>
        <dbReference type="ARBA" id="ARBA00009138"/>
    </source>
</evidence>
<evidence type="ECO:0000256" key="1">
    <source>
        <dbReference type="ARBA" id="ARBA00004123"/>
    </source>
</evidence>
<dbReference type="AlphaFoldDB" id="A0A212CUJ0"/>
<name>A0A212CUJ0_CEREH</name>
<protein>
    <recommendedName>
        <fullName evidence="8">mRNA decay factor PAT1 domain-containing protein</fullName>
    </recommendedName>
</protein>
<evidence type="ECO:0000256" key="2">
    <source>
        <dbReference type="ARBA" id="ARBA00004496"/>
    </source>
</evidence>
<keyword evidence="4" id="KW-0963">Cytoplasm</keyword>
<feature type="compositionally biased region" description="Acidic residues" evidence="7">
    <location>
        <begin position="33"/>
        <end position="60"/>
    </location>
</feature>
<keyword evidence="5" id="KW-0694">RNA-binding</keyword>